<organism evidence="2 3">
    <name type="scientific">Kipferlia bialata</name>
    <dbReference type="NCBI Taxonomy" id="797122"/>
    <lineage>
        <taxon>Eukaryota</taxon>
        <taxon>Metamonada</taxon>
        <taxon>Carpediemonas-like organisms</taxon>
        <taxon>Kipferlia</taxon>
    </lineage>
</organism>
<dbReference type="InterPro" id="IPR015943">
    <property type="entry name" value="WD40/YVTN_repeat-like_dom_sf"/>
</dbReference>
<dbReference type="Gene3D" id="2.20.110.10">
    <property type="entry name" value="Histone H3 K4-specific methyltransferase SET7/9 N-terminal domain"/>
    <property type="match status" value="5"/>
</dbReference>
<dbReference type="InterPro" id="IPR036322">
    <property type="entry name" value="WD40_repeat_dom_sf"/>
</dbReference>
<name>A0A9K3CYU7_9EUKA</name>
<dbReference type="Gene3D" id="2.130.10.10">
    <property type="entry name" value="YVTN repeat-like/Quinoprotein amine dehydrogenase"/>
    <property type="match status" value="2"/>
</dbReference>
<dbReference type="OrthoDB" id="437960at2759"/>
<comment type="caution">
    <text evidence="2">The sequence shown here is derived from an EMBL/GenBank/DDBJ whole genome shotgun (WGS) entry which is preliminary data.</text>
</comment>
<dbReference type="InterPro" id="IPR001680">
    <property type="entry name" value="WD40_rpt"/>
</dbReference>
<dbReference type="SUPFAM" id="SSF50978">
    <property type="entry name" value="WD40 repeat-like"/>
    <property type="match status" value="1"/>
</dbReference>
<protein>
    <submittedName>
        <fullName evidence="2">Uncharacterized protein</fullName>
    </submittedName>
</protein>
<dbReference type="Proteomes" id="UP000265618">
    <property type="component" value="Unassembled WGS sequence"/>
</dbReference>
<keyword evidence="3" id="KW-1185">Reference proteome</keyword>
<dbReference type="PANTHER" id="PTHR43215">
    <property type="entry name" value="RADIAL SPOKE HEAD 1 HOMOLOG"/>
    <property type="match status" value="1"/>
</dbReference>
<dbReference type="SMART" id="SM00320">
    <property type="entry name" value="WD40"/>
    <property type="match status" value="2"/>
</dbReference>
<dbReference type="EMBL" id="BDIP01001622">
    <property type="protein sequence ID" value="GIQ84788.1"/>
    <property type="molecule type" value="Genomic_DNA"/>
</dbReference>
<evidence type="ECO:0000313" key="2">
    <source>
        <dbReference type="EMBL" id="GIQ84788.1"/>
    </source>
</evidence>
<dbReference type="InterPro" id="IPR003409">
    <property type="entry name" value="MORN"/>
</dbReference>
<dbReference type="PANTHER" id="PTHR43215:SF14">
    <property type="entry name" value="RADIAL SPOKE HEAD 1 HOMOLOG"/>
    <property type="match status" value="1"/>
</dbReference>
<keyword evidence="1" id="KW-0677">Repeat</keyword>
<dbReference type="SMART" id="SM00698">
    <property type="entry name" value="MORN"/>
    <property type="match status" value="8"/>
</dbReference>
<evidence type="ECO:0000313" key="3">
    <source>
        <dbReference type="Proteomes" id="UP000265618"/>
    </source>
</evidence>
<gene>
    <name evidence="2" type="ORF">KIPB_006349</name>
</gene>
<dbReference type="Pfam" id="PF02493">
    <property type="entry name" value="MORN"/>
    <property type="match status" value="11"/>
</dbReference>
<reference evidence="2 3" key="1">
    <citation type="journal article" date="2018" name="PLoS ONE">
        <title>The draft genome of Kipferlia bialata reveals reductive genome evolution in fornicate parasites.</title>
        <authorList>
            <person name="Tanifuji G."/>
            <person name="Takabayashi S."/>
            <person name="Kume K."/>
            <person name="Takagi M."/>
            <person name="Nakayama T."/>
            <person name="Kamikawa R."/>
            <person name="Inagaki Y."/>
            <person name="Hashimoto T."/>
        </authorList>
    </citation>
    <scope>NUCLEOTIDE SEQUENCE [LARGE SCALE GENOMIC DNA]</scope>
    <source>
        <strain evidence="2">NY0173</strain>
    </source>
</reference>
<proteinExistence type="predicted"/>
<dbReference type="AlphaFoldDB" id="A0A9K3CYU7"/>
<accession>A0A9K3CYU7</accession>
<sequence>MTDECDTVPQGVQDCTSSPLVLHPDSPLCCILYPRTLVVLDVSHAPPTVQCVIHSFPDSISCAAWAPTDTAVLAVATCDGSISLIDVDTSDPGIHLEAEEACQHVLETPLQSVPVSVCFHPSVPDCIMFSTYTGEVYCGDAYEEDFTLLHKADHAVVSMLHGRVTESAVPDGESRLSLCLVSDGPSLSFISVVTSPNSDSRIEGSVVTLLDVTEQSLPPLVCLNSTSEHALVALGTQLHVVDAMSGDILVSHDPDSSSSDIVAVSLLLDQDRNFITCNTDGALTLWSGSDLTPQGGVARVKGEVKHLLALSASDSGDTAAEGDSPSCPPIRVLVSMADGAVCMVQEGDAEVTPIVPAFPDHDPSDGIYEGERNEEGEPHGEGTLTCLDGYTYTGGWKEGARHGYGSSLDRSGLLYEGEFVDNKRTGRGTLSGDVSSLLNGGRGNTLQAQELKTDYPKGFIMEGVFEDGHFVSGTLTNPGTGMESTYGDYGEEGEDGVRPQFTSASAPNGATYEGVLGTNVQGYGKYRYKDGGWYEGGMKDGEYWGQGTMHYPTGEVHSGLWRDGKRQGKGTFTFANGDVYEGYWKDHHQCGMGTLRTVSGITFRGTWKNGQRRHGTETFRPDGRCHGSYTGSFKDGKWHGQGVFRGTYGYQAGDVLTGGWRNGVMDGVGTLRKSDGSLYEGGWRDNKKSGHGTMTYANGDIVTGEWANDRLVSKEDTPSGGPLSDQTLEAIVTRQIRLPYNGTLGDLGANYGEATMEPNCTVLLYIPDTAKGPLGDFCRALATLTLSVCNLSAAKSPSALKKELASAPQLVVCTHGTVWAQSGSRLYKLHTAIWRELAKREASVRVFMCLDEEEIHSNEAAARALYTELVDIVKTLYVDKLPQETQTELYRRADTLQCMPLSRYFEDVWGDVCWKNTPDRDL</sequence>
<dbReference type="SUPFAM" id="SSF82185">
    <property type="entry name" value="Histone H3 K4-specific methyltransferase SET7/9 N-terminal domain"/>
    <property type="match status" value="3"/>
</dbReference>
<evidence type="ECO:0000256" key="1">
    <source>
        <dbReference type="ARBA" id="ARBA00022737"/>
    </source>
</evidence>